<keyword evidence="2" id="KW-0472">Membrane</keyword>
<name>A0A8H7CBS1_9AGAR</name>
<evidence type="ECO:0000256" key="2">
    <source>
        <dbReference type="SAM" id="Phobius"/>
    </source>
</evidence>
<proteinExistence type="predicted"/>
<dbReference type="EMBL" id="JACAZI010000032">
    <property type="protein sequence ID" value="KAF7331061.1"/>
    <property type="molecule type" value="Genomic_DNA"/>
</dbReference>
<dbReference type="AlphaFoldDB" id="A0A8H7CBS1"/>
<sequence length="162" mass="17601">MLFFPLILVLFMIPRIHALPHDITASAGADSKSQIADRMVILGLIFGLLMYLVIHLVIVVVSHHGFSVKLTRSGSLLPRLTFSSWRRSIGRIVPPFVRRQAASDLPISMQVVPSPMPSTGIHGDPTPLYAHTDSVNGTHMSNASQHSLAPSETPTLVPPLLS</sequence>
<organism evidence="4 5">
    <name type="scientific">Mycena venus</name>
    <dbReference type="NCBI Taxonomy" id="2733690"/>
    <lineage>
        <taxon>Eukaryota</taxon>
        <taxon>Fungi</taxon>
        <taxon>Dikarya</taxon>
        <taxon>Basidiomycota</taxon>
        <taxon>Agaricomycotina</taxon>
        <taxon>Agaricomycetes</taxon>
        <taxon>Agaricomycetidae</taxon>
        <taxon>Agaricales</taxon>
        <taxon>Marasmiineae</taxon>
        <taxon>Mycenaceae</taxon>
        <taxon>Mycena</taxon>
    </lineage>
</organism>
<feature type="signal peptide" evidence="3">
    <location>
        <begin position="1"/>
        <end position="18"/>
    </location>
</feature>
<gene>
    <name evidence="4" type="ORF">MVEN_02446400</name>
</gene>
<dbReference type="Proteomes" id="UP000620124">
    <property type="component" value="Unassembled WGS sequence"/>
</dbReference>
<feature type="transmembrane region" description="Helical" evidence="2">
    <location>
        <begin position="42"/>
        <end position="62"/>
    </location>
</feature>
<keyword evidence="3" id="KW-0732">Signal</keyword>
<accession>A0A8H7CBS1</accession>
<evidence type="ECO:0000313" key="4">
    <source>
        <dbReference type="EMBL" id="KAF7331061.1"/>
    </source>
</evidence>
<dbReference type="OrthoDB" id="10406625at2759"/>
<keyword evidence="5" id="KW-1185">Reference proteome</keyword>
<evidence type="ECO:0000256" key="1">
    <source>
        <dbReference type="SAM" id="MobiDB-lite"/>
    </source>
</evidence>
<comment type="caution">
    <text evidence="4">The sequence shown here is derived from an EMBL/GenBank/DDBJ whole genome shotgun (WGS) entry which is preliminary data.</text>
</comment>
<evidence type="ECO:0000313" key="5">
    <source>
        <dbReference type="Proteomes" id="UP000620124"/>
    </source>
</evidence>
<feature type="compositionally biased region" description="Polar residues" evidence="1">
    <location>
        <begin position="133"/>
        <end position="154"/>
    </location>
</feature>
<keyword evidence="2" id="KW-1133">Transmembrane helix</keyword>
<protein>
    <submittedName>
        <fullName evidence="4">Uncharacterized protein</fullName>
    </submittedName>
</protein>
<evidence type="ECO:0000256" key="3">
    <source>
        <dbReference type="SAM" id="SignalP"/>
    </source>
</evidence>
<feature type="chain" id="PRO_5034938157" evidence="3">
    <location>
        <begin position="19"/>
        <end position="162"/>
    </location>
</feature>
<feature type="region of interest" description="Disordered" evidence="1">
    <location>
        <begin position="133"/>
        <end position="162"/>
    </location>
</feature>
<keyword evidence="2" id="KW-0812">Transmembrane</keyword>
<reference evidence="4" key="1">
    <citation type="submission" date="2020-05" db="EMBL/GenBank/DDBJ databases">
        <title>Mycena genomes resolve the evolution of fungal bioluminescence.</title>
        <authorList>
            <person name="Tsai I.J."/>
        </authorList>
    </citation>
    <scope>NUCLEOTIDE SEQUENCE</scope>
    <source>
        <strain evidence="4">CCC161011</strain>
    </source>
</reference>